<organism evidence="1 2">
    <name type="scientific">Amycolatopsis bartoniae</name>
    <dbReference type="NCBI Taxonomy" id="941986"/>
    <lineage>
        <taxon>Bacteria</taxon>
        <taxon>Bacillati</taxon>
        <taxon>Actinomycetota</taxon>
        <taxon>Actinomycetes</taxon>
        <taxon>Pseudonocardiales</taxon>
        <taxon>Pseudonocardiaceae</taxon>
        <taxon>Amycolatopsis</taxon>
    </lineage>
</organism>
<dbReference type="AlphaFoldDB" id="A0A8H9J1A9"/>
<dbReference type="OrthoDB" id="3699555at2"/>
<keyword evidence="2" id="KW-1185">Reference proteome</keyword>
<reference evidence="1" key="2">
    <citation type="submission" date="2020-09" db="EMBL/GenBank/DDBJ databases">
        <authorList>
            <person name="Sun Q."/>
            <person name="Zhou Y."/>
        </authorList>
    </citation>
    <scope>NUCLEOTIDE SEQUENCE</scope>
    <source>
        <strain evidence="1">CGMCC 4.7679</strain>
    </source>
</reference>
<proteinExistence type="predicted"/>
<dbReference type="Proteomes" id="UP000658656">
    <property type="component" value="Unassembled WGS sequence"/>
</dbReference>
<dbReference type="EMBL" id="BNAV01000015">
    <property type="protein sequence ID" value="GHF82090.1"/>
    <property type="molecule type" value="Genomic_DNA"/>
</dbReference>
<sequence length="84" mass="9450">MRAVERVLLEFGSRGFSVLLKIDHERLAEGTKPWTVLVSGPSLGEGGYVRTDAPTIEAGFRRVYEQLRKHPGDWDWLPPLGEDS</sequence>
<evidence type="ECO:0000313" key="2">
    <source>
        <dbReference type="Proteomes" id="UP000658656"/>
    </source>
</evidence>
<dbReference type="RefSeq" id="WP_145936603.1">
    <property type="nucleotide sequence ID" value="NZ_BNAV01000015.1"/>
</dbReference>
<gene>
    <name evidence="1" type="ORF">GCM10017566_65260</name>
</gene>
<accession>A0A8H9J1A9</accession>
<protein>
    <submittedName>
        <fullName evidence="1">Uncharacterized protein</fullName>
    </submittedName>
</protein>
<evidence type="ECO:0000313" key="1">
    <source>
        <dbReference type="EMBL" id="GHF82090.1"/>
    </source>
</evidence>
<comment type="caution">
    <text evidence="1">The sequence shown here is derived from an EMBL/GenBank/DDBJ whole genome shotgun (WGS) entry which is preliminary data.</text>
</comment>
<name>A0A8H9J1A9_9PSEU</name>
<reference evidence="1" key="1">
    <citation type="journal article" date="2014" name="Int. J. Syst. Evol. Microbiol.">
        <title>Complete genome sequence of Corynebacterium casei LMG S-19264T (=DSM 44701T), isolated from a smear-ripened cheese.</title>
        <authorList>
            <consortium name="US DOE Joint Genome Institute (JGI-PGF)"/>
            <person name="Walter F."/>
            <person name="Albersmeier A."/>
            <person name="Kalinowski J."/>
            <person name="Ruckert C."/>
        </authorList>
    </citation>
    <scope>NUCLEOTIDE SEQUENCE</scope>
    <source>
        <strain evidence="1">CGMCC 4.7679</strain>
    </source>
</reference>